<feature type="transmembrane region" description="Helical" evidence="1">
    <location>
        <begin position="12"/>
        <end position="31"/>
    </location>
</feature>
<sequence length="254" mass="28056">MLKLIKYELRKNRTALLIVLAILVAIEVYFLGSMAAESDNDVFASLTLMFLGFFAIAFAVFIIGVTAYSGELKRKSSYLIFMTPHGTLAIVASKLLFTLVIGLLFSALVVAMLAVNMPLIAERYGEWRGYYNLFDQILLQQGVDLGQIIAGLVLTILQFFLNILSVVGVAYFSVTLSATILQSRKGRGLLSFLFFALFSYALMYVSGLYVRTEFVNGTTTVYFETLAPAILQSAIVLLASLFGSAWMLKKHVSL</sequence>
<feature type="transmembrane region" description="Helical" evidence="1">
    <location>
        <begin position="43"/>
        <end position="68"/>
    </location>
</feature>
<dbReference type="AlphaFoldDB" id="A0A9D0ZM62"/>
<keyword evidence="1" id="KW-0472">Membrane</keyword>
<name>A0A9D0ZM62_9FIRM</name>
<feature type="transmembrane region" description="Helical" evidence="1">
    <location>
        <begin position="88"/>
        <end position="115"/>
    </location>
</feature>
<accession>A0A9D0ZM62</accession>
<comment type="caution">
    <text evidence="2">The sequence shown here is derived from an EMBL/GenBank/DDBJ whole genome shotgun (WGS) entry which is preliminary data.</text>
</comment>
<feature type="transmembrane region" description="Helical" evidence="1">
    <location>
        <begin position="188"/>
        <end position="209"/>
    </location>
</feature>
<reference evidence="2" key="2">
    <citation type="journal article" date="2021" name="PeerJ">
        <title>Extensive microbial diversity within the chicken gut microbiome revealed by metagenomics and culture.</title>
        <authorList>
            <person name="Gilroy R."/>
            <person name="Ravi A."/>
            <person name="Getino M."/>
            <person name="Pursley I."/>
            <person name="Horton D.L."/>
            <person name="Alikhan N.F."/>
            <person name="Baker D."/>
            <person name="Gharbi K."/>
            <person name="Hall N."/>
            <person name="Watson M."/>
            <person name="Adriaenssens E.M."/>
            <person name="Foster-Nyarko E."/>
            <person name="Jarju S."/>
            <person name="Secka A."/>
            <person name="Antonio M."/>
            <person name="Oren A."/>
            <person name="Chaudhuri R.R."/>
            <person name="La Ragione R."/>
            <person name="Hildebrand F."/>
            <person name="Pallen M.J."/>
        </authorList>
    </citation>
    <scope>NUCLEOTIDE SEQUENCE</scope>
    <source>
        <strain evidence="2">ChiSjej6B24-2974</strain>
    </source>
</reference>
<evidence type="ECO:0000313" key="2">
    <source>
        <dbReference type="EMBL" id="HIQ83097.1"/>
    </source>
</evidence>
<dbReference type="Proteomes" id="UP000824260">
    <property type="component" value="Unassembled WGS sequence"/>
</dbReference>
<proteinExistence type="predicted"/>
<feature type="transmembrane region" description="Helical" evidence="1">
    <location>
        <begin position="229"/>
        <end position="248"/>
    </location>
</feature>
<protein>
    <submittedName>
        <fullName evidence="2">Uncharacterized protein</fullName>
    </submittedName>
</protein>
<keyword evidence="1" id="KW-0812">Transmembrane</keyword>
<evidence type="ECO:0000313" key="3">
    <source>
        <dbReference type="Proteomes" id="UP000824260"/>
    </source>
</evidence>
<feature type="transmembrane region" description="Helical" evidence="1">
    <location>
        <begin position="148"/>
        <end position="176"/>
    </location>
</feature>
<gene>
    <name evidence="2" type="ORF">IAA52_08340</name>
</gene>
<organism evidence="2 3">
    <name type="scientific">Candidatus Pullichristensenella stercorigallinarum</name>
    <dbReference type="NCBI Taxonomy" id="2840909"/>
    <lineage>
        <taxon>Bacteria</taxon>
        <taxon>Bacillati</taxon>
        <taxon>Bacillota</taxon>
        <taxon>Clostridia</taxon>
        <taxon>Candidatus Pullichristensenella</taxon>
    </lineage>
</organism>
<evidence type="ECO:0000256" key="1">
    <source>
        <dbReference type="SAM" id="Phobius"/>
    </source>
</evidence>
<reference evidence="2" key="1">
    <citation type="submission" date="2020-10" db="EMBL/GenBank/DDBJ databases">
        <authorList>
            <person name="Gilroy R."/>
        </authorList>
    </citation>
    <scope>NUCLEOTIDE SEQUENCE</scope>
    <source>
        <strain evidence="2">ChiSjej6B24-2974</strain>
    </source>
</reference>
<dbReference type="EMBL" id="DVFZ01000085">
    <property type="protein sequence ID" value="HIQ83097.1"/>
    <property type="molecule type" value="Genomic_DNA"/>
</dbReference>
<keyword evidence="1" id="KW-1133">Transmembrane helix</keyword>